<dbReference type="Pfam" id="PF13568">
    <property type="entry name" value="OMP_b-brl_2"/>
    <property type="match status" value="1"/>
</dbReference>
<comment type="caution">
    <text evidence="3">The sequence shown here is derived from an EMBL/GenBank/DDBJ whole genome shotgun (WGS) entry which is preliminary data.</text>
</comment>
<protein>
    <recommendedName>
        <fullName evidence="2">Outer membrane protein beta-barrel domain-containing protein</fullName>
    </recommendedName>
</protein>
<dbReference type="STRING" id="279360.MB14_07970"/>
<sequence>MKTIRFFIISFMLGAASPALQAQITVGLKTGYTQAWEDYGDVNLPDDAIIHVNRFNVTAIGFYRLTPHFSLGIEPGFVKRGAACVPGWWGGTPGFSGDTQLTLNYVEMPLMLAANLPFWSPKLEFKAKLGYGLAYMVSANEKIVDLETNEELLKQRVDFDRRNLNRWDNGVYLGVGFGYQIGKGSLLLESTYFRSPKNADENNSSKNRSWNINFGYAFILSR</sequence>
<evidence type="ECO:0000256" key="1">
    <source>
        <dbReference type="SAM" id="SignalP"/>
    </source>
</evidence>
<reference evidence="3" key="1">
    <citation type="submission" date="2016-01" db="EMBL/GenBank/DDBJ databases">
        <title>Genome sequencing of Roseivirga ehrenbergii KMM 6017.</title>
        <authorList>
            <person name="Selvaratnam C."/>
            <person name="Thevarajoo S."/>
            <person name="Goh K.M."/>
            <person name="Ee R."/>
            <person name="Chan K.-G."/>
            <person name="Chong C.S."/>
        </authorList>
    </citation>
    <scope>NUCLEOTIDE SEQUENCE [LARGE SCALE GENOMIC DNA]</scope>
    <source>
        <strain evidence="3">KMM 6017</strain>
    </source>
</reference>
<evidence type="ECO:0000313" key="3">
    <source>
        <dbReference type="EMBL" id="KYG71985.1"/>
    </source>
</evidence>
<name>A0A150WZS7_ROSEK</name>
<dbReference type="Gene3D" id="2.40.160.20">
    <property type="match status" value="1"/>
</dbReference>
<accession>A0A150WZS7</accession>
<dbReference type="AlphaFoldDB" id="A0A150WZS7"/>
<gene>
    <name evidence="3" type="ORF">MB14_07970</name>
</gene>
<evidence type="ECO:0000313" key="4">
    <source>
        <dbReference type="Proteomes" id="UP000075583"/>
    </source>
</evidence>
<feature type="signal peptide" evidence="1">
    <location>
        <begin position="1"/>
        <end position="22"/>
    </location>
</feature>
<feature type="chain" id="PRO_5007573944" description="Outer membrane protein beta-barrel domain-containing protein" evidence="1">
    <location>
        <begin position="23"/>
        <end position="222"/>
    </location>
</feature>
<keyword evidence="1" id="KW-0732">Signal</keyword>
<proteinExistence type="predicted"/>
<evidence type="ECO:0000259" key="2">
    <source>
        <dbReference type="Pfam" id="PF13568"/>
    </source>
</evidence>
<organism evidence="3 4">
    <name type="scientific">Roseivirga ehrenbergii (strain DSM 102268 / JCM 13514 / KCTC 12282 / NCIMB 14502 / KMM 6017)</name>
    <dbReference type="NCBI Taxonomy" id="279360"/>
    <lineage>
        <taxon>Bacteria</taxon>
        <taxon>Pseudomonadati</taxon>
        <taxon>Bacteroidota</taxon>
        <taxon>Cytophagia</taxon>
        <taxon>Cytophagales</taxon>
        <taxon>Roseivirgaceae</taxon>
        <taxon>Roseivirga</taxon>
    </lineage>
</organism>
<dbReference type="EMBL" id="LQZQ01000049">
    <property type="protein sequence ID" value="KYG71985.1"/>
    <property type="molecule type" value="Genomic_DNA"/>
</dbReference>
<dbReference type="Proteomes" id="UP000075583">
    <property type="component" value="Unassembled WGS sequence"/>
</dbReference>
<feature type="domain" description="Outer membrane protein beta-barrel" evidence="2">
    <location>
        <begin position="51"/>
        <end position="189"/>
    </location>
</feature>
<keyword evidence="4" id="KW-1185">Reference proteome</keyword>
<dbReference type="InterPro" id="IPR025665">
    <property type="entry name" value="Beta-barrel_OMP_2"/>
</dbReference>